<evidence type="ECO:0000256" key="1">
    <source>
        <dbReference type="SAM" id="MobiDB-lite"/>
    </source>
</evidence>
<protein>
    <submittedName>
        <fullName evidence="2">Uncharacterized protein</fullName>
    </submittedName>
</protein>
<feature type="region of interest" description="Disordered" evidence="1">
    <location>
        <begin position="1"/>
        <end position="32"/>
    </location>
</feature>
<accession>A0AAV2ED69</accession>
<dbReference type="Proteomes" id="UP001497516">
    <property type="component" value="Chromosome 4"/>
</dbReference>
<sequence length="95" mass="10170">MDTNSMAHNEARNAGGVIPTTTRGRGGGPNLISTGGRGISMLLGRMLTENMVALAKAAGAARYAWGGYGEVNVQPTETQNLFIFTFINQEIRERI</sequence>
<reference evidence="2 3" key="1">
    <citation type="submission" date="2024-04" db="EMBL/GenBank/DDBJ databases">
        <authorList>
            <person name="Fracassetti M."/>
        </authorList>
    </citation>
    <scope>NUCLEOTIDE SEQUENCE [LARGE SCALE GENOMIC DNA]</scope>
</reference>
<keyword evidence="3" id="KW-1185">Reference proteome</keyword>
<name>A0AAV2ED69_9ROSI</name>
<organism evidence="2 3">
    <name type="scientific">Linum trigynum</name>
    <dbReference type="NCBI Taxonomy" id="586398"/>
    <lineage>
        <taxon>Eukaryota</taxon>
        <taxon>Viridiplantae</taxon>
        <taxon>Streptophyta</taxon>
        <taxon>Embryophyta</taxon>
        <taxon>Tracheophyta</taxon>
        <taxon>Spermatophyta</taxon>
        <taxon>Magnoliopsida</taxon>
        <taxon>eudicotyledons</taxon>
        <taxon>Gunneridae</taxon>
        <taxon>Pentapetalae</taxon>
        <taxon>rosids</taxon>
        <taxon>fabids</taxon>
        <taxon>Malpighiales</taxon>
        <taxon>Linaceae</taxon>
        <taxon>Linum</taxon>
    </lineage>
</organism>
<gene>
    <name evidence="2" type="ORF">LTRI10_LOCUS25124</name>
</gene>
<dbReference type="AlphaFoldDB" id="A0AAV2ED69"/>
<evidence type="ECO:0000313" key="3">
    <source>
        <dbReference type="Proteomes" id="UP001497516"/>
    </source>
</evidence>
<evidence type="ECO:0000313" key="2">
    <source>
        <dbReference type="EMBL" id="CAL1383883.1"/>
    </source>
</evidence>
<proteinExistence type="predicted"/>
<dbReference type="EMBL" id="OZ034817">
    <property type="protein sequence ID" value="CAL1383883.1"/>
    <property type="molecule type" value="Genomic_DNA"/>
</dbReference>